<organism evidence="2 3">
    <name type="scientific">Zonotrichia albicollis</name>
    <name type="common">White-throated sparrow</name>
    <name type="synonym">Fringilla albicollis</name>
    <dbReference type="NCBI Taxonomy" id="44394"/>
    <lineage>
        <taxon>Eukaryota</taxon>
        <taxon>Metazoa</taxon>
        <taxon>Chordata</taxon>
        <taxon>Craniata</taxon>
        <taxon>Vertebrata</taxon>
        <taxon>Euteleostomi</taxon>
        <taxon>Archelosauria</taxon>
        <taxon>Archosauria</taxon>
        <taxon>Dinosauria</taxon>
        <taxon>Saurischia</taxon>
        <taxon>Theropoda</taxon>
        <taxon>Coelurosauria</taxon>
        <taxon>Aves</taxon>
        <taxon>Neognathae</taxon>
        <taxon>Neoaves</taxon>
        <taxon>Telluraves</taxon>
        <taxon>Australaves</taxon>
        <taxon>Passeriformes</taxon>
        <taxon>Passerellidae</taxon>
        <taxon>Zonotrichia</taxon>
    </lineage>
</organism>
<dbReference type="InterPro" id="IPR036179">
    <property type="entry name" value="Ig-like_dom_sf"/>
</dbReference>
<dbReference type="GO" id="GO:0002250">
    <property type="term" value="P:adaptive immune response"/>
    <property type="evidence" value="ECO:0007669"/>
    <property type="project" value="InterPro"/>
</dbReference>
<dbReference type="GO" id="GO:0038023">
    <property type="term" value="F:signaling receptor activity"/>
    <property type="evidence" value="ECO:0007669"/>
    <property type="project" value="InterPro"/>
</dbReference>
<proteinExistence type="predicted"/>
<evidence type="ECO:0000259" key="1">
    <source>
        <dbReference type="SMART" id="SM00409"/>
    </source>
</evidence>
<reference evidence="2" key="2">
    <citation type="submission" date="2025-09" db="UniProtKB">
        <authorList>
            <consortium name="Ensembl"/>
        </authorList>
    </citation>
    <scope>IDENTIFICATION</scope>
</reference>
<dbReference type="PANTHER" id="PTHR15343">
    <property type="entry name" value="CD7"/>
    <property type="match status" value="1"/>
</dbReference>
<evidence type="ECO:0000313" key="2">
    <source>
        <dbReference type="Ensembl" id="ENSZALP00000013398.1"/>
    </source>
</evidence>
<name>A0A8D2QG60_ZONAL</name>
<dbReference type="Pfam" id="PF07686">
    <property type="entry name" value="V-set"/>
    <property type="match status" value="1"/>
</dbReference>
<dbReference type="InterPro" id="IPR003599">
    <property type="entry name" value="Ig_sub"/>
</dbReference>
<protein>
    <recommendedName>
        <fullName evidence="1">Immunoglobulin domain-containing protein</fullName>
    </recommendedName>
</protein>
<dbReference type="Gene3D" id="2.60.40.10">
    <property type="entry name" value="Immunoglobulins"/>
    <property type="match status" value="1"/>
</dbReference>
<dbReference type="GO" id="GO:0016020">
    <property type="term" value="C:membrane"/>
    <property type="evidence" value="ECO:0007669"/>
    <property type="project" value="InterPro"/>
</dbReference>
<sequence>MSHRLLQQFGNGEVSQLFPKQPVKTLSKSRRAKRGFFSSSCFCKPLLFLLIPKSNRPLEQSPLHANPEQGQSVNITCELKSSHEEEKFYLFRTHVQPGTVLSVSNLSRSEVSPAFGNRLEYSREGNRIVVILHKLQEKDSDNYICAQEVKGSALLSARGTMVLVKGITLSLTSLGRERNFKSMFPLPTDDADGLLRWKMTPWLGSFQVKKYFQRKKPNEVYEDMSYNSRRSTLVRTNTYSRGE</sequence>
<dbReference type="InterPro" id="IPR013783">
    <property type="entry name" value="Ig-like_fold"/>
</dbReference>
<dbReference type="InterPro" id="IPR039090">
    <property type="entry name" value="CD7"/>
</dbReference>
<dbReference type="PANTHER" id="PTHR15343:SF0">
    <property type="entry name" value="T-CELL ANTIGEN CD7"/>
    <property type="match status" value="1"/>
</dbReference>
<dbReference type="Ensembl" id="ENSZALT00000018285.1">
    <property type="protein sequence ID" value="ENSZALP00000013398.1"/>
    <property type="gene ID" value="ENSZALG00000011155.1"/>
</dbReference>
<dbReference type="SUPFAM" id="SSF48726">
    <property type="entry name" value="Immunoglobulin"/>
    <property type="match status" value="1"/>
</dbReference>
<evidence type="ECO:0000313" key="3">
    <source>
        <dbReference type="Proteomes" id="UP000694413"/>
    </source>
</evidence>
<dbReference type="AlphaFoldDB" id="A0A8D2QG60"/>
<dbReference type="Proteomes" id="UP000694413">
    <property type="component" value="Unassembled WGS sequence"/>
</dbReference>
<dbReference type="SMART" id="SM00409">
    <property type="entry name" value="IG"/>
    <property type="match status" value="1"/>
</dbReference>
<feature type="domain" description="Immunoglobulin" evidence="1">
    <location>
        <begin position="62"/>
        <end position="165"/>
    </location>
</feature>
<dbReference type="InterPro" id="IPR013106">
    <property type="entry name" value="Ig_V-set"/>
</dbReference>
<keyword evidence="3" id="KW-1185">Reference proteome</keyword>
<accession>A0A8D2QG60</accession>
<reference evidence="2" key="1">
    <citation type="submission" date="2025-08" db="UniProtKB">
        <authorList>
            <consortium name="Ensembl"/>
        </authorList>
    </citation>
    <scope>IDENTIFICATION</scope>
</reference>